<evidence type="ECO:0000256" key="1">
    <source>
        <dbReference type="ARBA" id="ARBA00001917"/>
    </source>
</evidence>
<dbReference type="PANTHER" id="PTHR48109">
    <property type="entry name" value="DIHYDROOROTATE DEHYDROGENASE (QUINONE), MITOCHONDRIAL-RELATED"/>
    <property type="match status" value="1"/>
</dbReference>
<dbReference type="InterPro" id="IPR012135">
    <property type="entry name" value="Dihydroorotate_DH_1_2"/>
</dbReference>
<proteinExistence type="predicted"/>
<name>A0ABY4YR85_9MICO</name>
<dbReference type="RefSeq" id="WP_252591926.1">
    <property type="nucleotide sequence ID" value="NZ_CP099489.1"/>
</dbReference>
<dbReference type="EMBL" id="CP099489">
    <property type="protein sequence ID" value="USQ79020.1"/>
    <property type="molecule type" value="Genomic_DNA"/>
</dbReference>
<accession>A0ABY4YR85</accession>
<keyword evidence="6" id="KW-0560">Oxidoreductase</keyword>
<evidence type="ECO:0000313" key="8">
    <source>
        <dbReference type="EMBL" id="USQ79020.1"/>
    </source>
</evidence>
<dbReference type="Gene3D" id="3.20.20.70">
    <property type="entry name" value="Aldolase class I"/>
    <property type="match status" value="1"/>
</dbReference>
<evidence type="ECO:0000256" key="6">
    <source>
        <dbReference type="ARBA" id="ARBA00023002"/>
    </source>
</evidence>
<evidence type="ECO:0000256" key="2">
    <source>
        <dbReference type="ARBA" id="ARBA00004725"/>
    </source>
</evidence>
<evidence type="ECO:0000256" key="5">
    <source>
        <dbReference type="ARBA" id="ARBA00022975"/>
    </source>
</evidence>
<organism evidence="8 9">
    <name type="scientific">Ornithinimicrobium faecis</name>
    <dbReference type="NCBI Taxonomy" id="2934158"/>
    <lineage>
        <taxon>Bacteria</taxon>
        <taxon>Bacillati</taxon>
        <taxon>Actinomycetota</taxon>
        <taxon>Actinomycetes</taxon>
        <taxon>Micrococcales</taxon>
        <taxon>Ornithinimicrobiaceae</taxon>
        <taxon>Ornithinimicrobium</taxon>
    </lineage>
</organism>
<evidence type="ECO:0000259" key="7">
    <source>
        <dbReference type="Pfam" id="PF01180"/>
    </source>
</evidence>
<dbReference type="InterPro" id="IPR050074">
    <property type="entry name" value="DHO_dehydrogenase"/>
</dbReference>
<gene>
    <name evidence="8" type="ORF">NF556_15515</name>
</gene>
<dbReference type="Proteomes" id="UP001056455">
    <property type="component" value="Chromosome"/>
</dbReference>
<comment type="pathway">
    <text evidence="2">Pyrimidine metabolism; UMP biosynthesis via de novo pathway.</text>
</comment>
<keyword evidence="5" id="KW-0665">Pyrimidine biosynthesis</keyword>
<keyword evidence="3" id="KW-0285">Flavoprotein</keyword>
<dbReference type="InterPro" id="IPR013785">
    <property type="entry name" value="Aldolase_TIM"/>
</dbReference>
<evidence type="ECO:0000313" key="9">
    <source>
        <dbReference type="Proteomes" id="UP001056455"/>
    </source>
</evidence>
<evidence type="ECO:0000256" key="4">
    <source>
        <dbReference type="ARBA" id="ARBA00022643"/>
    </source>
</evidence>
<dbReference type="PANTHER" id="PTHR48109:SF3">
    <property type="entry name" value="SLL0744 PROTEIN"/>
    <property type="match status" value="1"/>
</dbReference>
<keyword evidence="4" id="KW-0288">FMN</keyword>
<keyword evidence="9" id="KW-1185">Reference proteome</keyword>
<dbReference type="SUPFAM" id="SSF51395">
    <property type="entry name" value="FMN-linked oxidoreductases"/>
    <property type="match status" value="1"/>
</dbReference>
<evidence type="ECO:0000256" key="3">
    <source>
        <dbReference type="ARBA" id="ARBA00022630"/>
    </source>
</evidence>
<dbReference type="Pfam" id="PF01180">
    <property type="entry name" value="DHO_dh"/>
    <property type="match status" value="1"/>
</dbReference>
<dbReference type="PIRSF" id="PIRSF000164">
    <property type="entry name" value="DHO_oxidase"/>
    <property type="match status" value="1"/>
</dbReference>
<feature type="domain" description="Dihydroorotate dehydrogenase catalytic" evidence="7">
    <location>
        <begin position="80"/>
        <end position="310"/>
    </location>
</feature>
<sequence length="353" mass="36720">MSAPASLATSIAGVPVSNPVWVGSSELTMSRGGLVQCLRSGAGAVVAKSINENPAASRQLDIADYVLLDEDWSPVAPELAGPSAALLNRSGLVQQSLEDWLGILEDARAVGEAHNSLLIGSITIGEIGAAREIVRALSSVTSHVEVNVGAPHAREAASGAVTALSSAELVTELVRSTRDVCEGLLLLKLPDAGVLTPALVEAGRNAGADVVVLNGRQHGFLPDIRTFEPVLGSWGAYSSPRTLPMSLYAVSKAFRATGGVLPLVGTNGARDAGDVLRFLLSGAQAVEMVTAVWTQGPAYVGRVVQELAQLIEQSPADSLEEVVGASVQLAQEYAEIAPVQSPSRPWERWVGSR</sequence>
<reference evidence="8" key="1">
    <citation type="submission" date="2022-06" db="EMBL/GenBank/DDBJ databases">
        <title>Ornithinimicrobium HY1793.</title>
        <authorList>
            <person name="Huang Y."/>
        </authorList>
    </citation>
    <scope>NUCLEOTIDE SEQUENCE</scope>
    <source>
        <strain evidence="8">HY1793</strain>
    </source>
</reference>
<protein>
    <recommendedName>
        <fullName evidence="7">Dihydroorotate dehydrogenase catalytic domain-containing protein</fullName>
    </recommendedName>
</protein>
<comment type="cofactor">
    <cofactor evidence="1">
        <name>FMN</name>
        <dbReference type="ChEBI" id="CHEBI:58210"/>
    </cofactor>
</comment>
<dbReference type="InterPro" id="IPR005720">
    <property type="entry name" value="Dihydroorotate_DH_cat"/>
</dbReference>